<reference evidence="10 11" key="1">
    <citation type="submission" date="2017-09" db="EMBL/GenBank/DDBJ databases">
        <title>Depth-based differentiation of microbial function through sediment-hosted aquifers and enrichment of novel symbionts in the deep terrestrial subsurface.</title>
        <authorList>
            <person name="Probst A.J."/>
            <person name="Ladd B."/>
            <person name="Jarett J.K."/>
            <person name="Geller-Mcgrath D.E."/>
            <person name="Sieber C.M."/>
            <person name="Emerson J.B."/>
            <person name="Anantharaman K."/>
            <person name="Thomas B.C."/>
            <person name="Malmstrom R."/>
            <person name="Stieglmeier M."/>
            <person name="Klingl A."/>
            <person name="Woyke T."/>
            <person name="Ryan C.M."/>
            <person name="Banfield J.F."/>
        </authorList>
    </citation>
    <scope>NUCLEOTIDE SEQUENCE [LARGE SCALE GENOMIC DNA]</scope>
    <source>
        <strain evidence="10">CG23_combo_of_CG06-09_8_20_14_all_34_8</strain>
    </source>
</reference>
<keyword evidence="2" id="KW-1003">Cell membrane</keyword>
<evidence type="ECO:0000256" key="2">
    <source>
        <dbReference type="ARBA" id="ARBA00022475"/>
    </source>
</evidence>
<comment type="caution">
    <text evidence="10">The sequence shown here is derived from an EMBL/GenBank/DDBJ whole genome shotgun (WGS) entry which is preliminary data.</text>
</comment>
<evidence type="ECO:0000313" key="11">
    <source>
        <dbReference type="Proteomes" id="UP000229459"/>
    </source>
</evidence>
<keyword evidence="6 8" id="KW-1133">Transmembrane helix</keyword>
<dbReference type="AlphaFoldDB" id="A0A2H0B6A4"/>
<feature type="transmembrane region" description="Helical" evidence="8">
    <location>
        <begin position="168"/>
        <end position="189"/>
    </location>
</feature>
<accession>A0A2H0B6A4</accession>
<feature type="transmembrane region" description="Helical" evidence="8">
    <location>
        <begin position="115"/>
        <end position="132"/>
    </location>
</feature>
<dbReference type="Pfam" id="PF13231">
    <property type="entry name" value="PMT_2"/>
    <property type="match status" value="1"/>
</dbReference>
<evidence type="ECO:0000256" key="1">
    <source>
        <dbReference type="ARBA" id="ARBA00004651"/>
    </source>
</evidence>
<dbReference type="PANTHER" id="PTHR33908">
    <property type="entry name" value="MANNOSYLTRANSFERASE YKCB-RELATED"/>
    <property type="match status" value="1"/>
</dbReference>
<dbReference type="PANTHER" id="PTHR33908:SF11">
    <property type="entry name" value="MEMBRANE PROTEIN"/>
    <property type="match status" value="1"/>
</dbReference>
<evidence type="ECO:0000313" key="10">
    <source>
        <dbReference type="EMBL" id="PIP53154.1"/>
    </source>
</evidence>
<evidence type="ECO:0000256" key="7">
    <source>
        <dbReference type="ARBA" id="ARBA00023136"/>
    </source>
</evidence>
<protein>
    <recommendedName>
        <fullName evidence="9">Glycosyltransferase RgtA/B/C/D-like domain-containing protein</fullName>
    </recommendedName>
</protein>
<feature type="non-terminal residue" evidence="10">
    <location>
        <position position="423"/>
    </location>
</feature>
<gene>
    <name evidence="10" type="ORF">COX08_02520</name>
</gene>
<proteinExistence type="predicted"/>
<keyword evidence="5 8" id="KW-0812">Transmembrane</keyword>
<feature type="transmembrane region" description="Helical" evidence="8">
    <location>
        <begin position="292"/>
        <end position="311"/>
    </location>
</feature>
<keyword evidence="7 8" id="KW-0472">Membrane</keyword>
<feature type="transmembrane region" description="Helical" evidence="8">
    <location>
        <begin position="88"/>
        <end position="108"/>
    </location>
</feature>
<name>A0A2H0B6A4_9BACT</name>
<feature type="transmembrane region" description="Helical" evidence="8">
    <location>
        <begin position="348"/>
        <end position="367"/>
    </location>
</feature>
<evidence type="ECO:0000259" key="9">
    <source>
        <dbReference type="Pfam" id="PF13231"/>
    </source>
</evidence>
<organism evidence="10 11">
    <name type="scientific">Candidatus Beckwithbacteria bacterium CG23_combo_of_CG06-09_8_20_14_all_34_8</name>
    <dbReference type="NCBI Taxonomy" id="1974497"/>
    <lineage>
        <taxon>Bacteria</taxon>
        <taxon>Candidatus Beckwithiibacteriota</taxon>
    </lineage>
</organism>
<evidence type="ECO:0000256" key="5">
    <source>
        <dbReference type="ARBA" id="ARBA00022692"/>
    </source>
</evidence>
<keyword evidence="3" id="KW-0328">Glycosyltransferase</keyword>
<feature type="transmembrane region" description="Helical" evidence="8">
    <location>
        <begin position="269"/>
        <end position="285"/>
    </location>
</feature>
<dbReference type="GO" id="GO:0016763">
    <property type="term" value="F:pentosyltransferase activity"/>
    <property type="evidence" value="ECO:0007669"/>
    <property type="project" value="TreeGrafter"/>
</dbReference>
<dbReference type="EMBL" id="PCSR01000059">
    <property type="protein sequence ID" value="PIP53154.1"/>
    <property type="molecule type" value="Genomic_DNA"/>
</dbReference>
<dbReference type="Proteomes" id="UP000229459">
    <property type="component" value="Unassembled WGS sequence"/>
</dbReference>
<dbReference type="GO" id="GO:0009103">
    <property type="term" value="P:lipopolysaccharide biosynthetic process"/>
    <property type="evidence" value="ECO:0007669"/>
    <property type="project" value="UniProtKB-ARBA"/>
</dbReference>
<evidence type="ECO:0000256" key="8">
    <source>
        <dbReference type="SAM" id="Phobius"/>
    </source>
</evidence>
<dbReference type="InterPro" id="IPR038731">
    <property type="entry name" value="RgtA/B/C-like"/>
</dbReference>
<comment type="subcellular location">
    <subcellularLocation>
        <location evidence="1">Cell membrane</location>
        <topology evidence="1">Multi-pass membrane protein</topology>
    </subcellularLocation>
</comment>
<feature type="transmembrane region" description="Helical" evidence="8">
    <location>
        <begin position="317"/>
        <end position="336"/>
    </location>
</feature>
<evidence type="ECO:0000256" key="4">
    <source>
        <dbReference type="ARBA" id="ARBA00022679"/>
    </source>
</evidence>
<sequence>MKITKRKFSEIIIPLSIFLLVFLGLSHRLDYSSLHPWDEAWYASVTQNLLNNNNLIDLSYNDKPFWDHPPLGFHLMFLSVKVFGNNKFAIRLPSVIFACLSIVLVYLFNKKTINIGAGLQSALILFSTRWFLLRSRTGNLDMLLIFFQLLTFYCLYFSKTKKQIFITWFIYGLAMLSKSSFSIVLLPLLLAKSVVLLKNNSWTKKEILYIIGCFLLPLIPWYGYNSIIYGLPFLNRNLLAVGLRNGSGHISLYGSKLFVLYFRSMVHKWFYPLVISLSLGILLIKKKEIKYIFGYFFVIAIPLFISGQAAIWHLIPLAAPMALLIPQIINELVIVASKRLKAFSFLPIWLANTTITLLIFLIAGYSWESYIPELYSTNKFSSTPTLLAQKAKEYPGYIIIDEFNDYPTTINYYANKHTELLRD</sequence>
<dbReference type="GO" id="GO:0005886">
    <property type="term" value="C:plasma membrane"/>
    <property type="evidence" value="ECO:0007669"/>
    <property type="project" value="UniProtKB-SubCell"/>
</dbReference>
<keyword evidence="4" id="KW-0808">Transferase</keyword>
<evidence type="ECO:0000256" key="6">
    <source>
        <dbReference type="ARBA" id="ARBA00022989"/>
    </source>
</evidence>
<dbReference type="InterPro" id="IPR050297">
    <property type="entry name" value="LipidA_mod_glycosyltrf_83"/>
</dbReference>
<evidence type="ECO:0000256" key="3">
    <source>
        <dbReference type="ARBA" id="ARBA00022676"/>
    </source>
</evidence>
<feature type="transmembrane region" description="Helical" evidence="8">
    <location>
        <begin position="209"/>
        <end position="234"/>
    </location>
</feature>
<feature type="domain" description="Glycosyltransferase RgtA/B/C/D-like" evidence="9">
    <location>
        <begin position="67"/>
        <end position="221"/>
    </location>
</feature>